<dbReference type="PANTHER" id="PTHR31719:SF94">
    <property type="entry name" value="PROTEIN ATAF2"/>
    <property type="match status" value="1"/>
</dbReference>
<protein>
    <submittedName>
        <fullName evidence="8">Uncharacterized protein LOC111280558</fullName>
    </submittedName>
</protein>
<dbReference type="GeneID" id="111280558"/>
<dbReference type="RefSeq" id="XP_022723754.1">
    <property type="nucleotide sequence ID" value="XM_022868019.1"/>
</dbReference>
<dbReference type="Pfam" id="PF02365">
    <property type="entry name" value="NAM"/>
    <property type="match status" value="1"/>
</dbReference>
<feature type="compositionally biased region" description="Polar residues" evidence="5">
    <location>
        <begin position="231"/>
        <end position="258"/>
    </location>
</feature>
<keyword evidence="4" id="KW-0539">Nucleus</keyword>
<gene>
    <name evidence="8" type="primary">LOC111280558</name>
</gene>
<evidence type="ECO:0000313" key="7">
    <source>
        <dbReference type="Proteomes" id="UP000515121"/>
    </source>
</evidence>
<dbReference type="AlphaFoldDB" id="A0A6P5X5U7"/>
<evidence type="ECO:0000256" key="1">
    <source>
        <dbReference type="ARBA" id="ARBA00023015"/>
    </source>
</evidence>
<evidence type="ECO:0000259" key="6">
    <source>
        <dbReference type="PROSITE" id="PS51005"/>
    </source>
</evidence>
<dbReference type="Proteomes" id="UP000515121">
    <property type="component" value="Unplaced"/>
</dbReference>
<proteinExistence type="predicted"/>
<feature type="domain" description="NAC" evidence="6">
    <location>
        <begin position="33"/>
        <end position="204"/>
    </location>
</feature>
<dbReference type="InterPro" id="IPR003441">
    <property type="entry name" value="NAC-dom"/>
</dbReference>
<dbReference type="SUPFAM" id="SSF101941">
    <property type="entry name" value="NAC domain"/>
    <property type="match status" value="1"/>
</dbReference>
<dbReference type="KEGG" id="dzi:111280558"/>
<evidence type="ECO:0000313" key="8">
    <source>
        <dbReference type="RefSeq" id="XP_022723754.1"/>
    </source>
</evidence>
<evidence type="ECO:0000256" key="4">
    <source>
        <dbReference type="ARBA" id="ARBA00023242"/>
    </source>
</evidence>
<keyword evidence="7" id="KW-1185">Reference proteome</keyword>
<evidence type="ECO:0000256" key="3">
    <source>
        <dbReference type="ARBA" id="ARBA00023163"/>
    </source>
</evidence>
<accession>A0A6P5X5U7</accession>
<evidence type="ECO:0000256" key="2">
    <source>
        <dbReference type="ARBA" id="ARBA00023125"/>
    </source>
</evidence>
<dbReference type="Gene3D" id="2.170.150.80">
    <property type="entry name" value="NAC domain"/>
    <property type="match status" value="1"/>
</dbReference>
<dbReference type="PROSITE" id="PS51005">
    <property type="entry name" value="NAC"/>
    <property type="match status" value="1"/>
</dbReference>
<feature type="compositionally biased region" description="Basic and acidic residues" evidence="5">
    <location>
        <begin position="210"/>
        <end position="229"/>
    </location>
</feature>
<reference evidence="8" key="1">
    <citation type="submission" date="2025-08" db="UniProtKB">
        <authorList>
            <consortium name="RefSeq"/>
        </authorList>
    </citation>
    <scope>IDENTIFICATION</scope>
    <source>
        <tissue evidence="8">Fruit stalk</tissue>
    </source>
</reference>
<feature type="region of interest" description="Disordered" evidence="5">
    <location>
        <begin position="210"/>
        <end position="263"/>
    </location>
</feature>
<keyword evidence="1" id="KW-0805">Transcription regulation</keyword>
<name>A0A6P5X5U7_DURZI</name>
<dbReference type="GO" id="GO:0006355">
    <property type="term" value="P:regulation of DNA-templated transcription"/>
    <property type="evidence" value="ECO:0007669"/>
    <property type="project" value="InterPro"/>
</dbReference>
<sequence>MDGMTNTLDMMSSSASVMLLNFMYLCHSGLASESRDYECNGLHDHLKTISTGPLTFGLLTTALSVVYSAIRAGSSTILLSPPSSPRAGMDEDEEREEGYYFTQRSKKYPNGSRPSRFVHVKGSDDQAISPQPQGFWKMSCKMDDIRDPDGNLLGKKNSLNYFSGSVKTEWKMHEFMLHPSLVPSKKDGKSDVLDEMVLCKVYRYIKDDKSKDRKQGKAAETPQIRRCEGELSQQISSTRPETSQRPLKLKQPSSYRQEQSNKRALAAAPIARTVEQPSAYPVPLTLVRQVPSTAQPDLTHLVRAQTTLTELSMPLPLQPIQNHIVYLAPAQGGGPVSHFVPNEAQLPQCGESTFFVSQPQQPQYRESTFFVPQQPQYQDFNNLCAQYGDLIFQHEQPNFLADINIMTAIESDLQFNFTDSNLLSTDINSLQSGVQQQICHDFTILQPNTLAFTQSDYPHNDSKF</sequence>
<dbReference type="GO" id="GO:0016020">
    <property type="term" value="C:membrane"/>
    <property type="evidence" value="ECO:0007669"/>
    <property type="project" value="UniProtKB-SubCell"/>
</dbReference>
<dbReference type="InterPro" id="IPR036093">
    <property type="entry name" value="NAC_dom_sf"/>
</dbReference>
<dbReference type="PANTHER" id="PTHR31719">
    <property type="entry name" value="NAC TRANSCRIPTION FACTOR 56"/>
    <property type="match status" value="1"/>
</dbReference>
<dbReference type="GO" id="GO:0003677">
    <property type="term" value="F:DNA binding"/>
    <property type="evidence" value="ECO:0007669"/>
    <property type="project" value="UniProtKB-KW"/>
</dbReference>
<organism evidence="7 8">
    <name type="scientific">Durio zibethinus</name>
    <name type="common">Durian</name>
    <dbReference type="NCBI Taxonomy" id="66656"/>
    <lineage>
        <taxon>Eukaryota</taxon>
        <taxon>Viridiplantae</taxon>
        <taxon>Streptophyta</taxon>
        <taxon>Embryophyta</taxon>
        <taxon>Tracheophyta</taxon>
        <taxon>Spermatophyta</taxon>
        <taxon>Magnoliopsida</taxon>
        <taxon>eudicotyledons</taxon>
        <taxon>Gunneridae</taxon>
        <taxon>Pentapetalae</taxon>
        <taxon>rosids</taxon>
        <taxon>malvids</taxon>
        <taxon>Malvales</taxon>
        <taxon>Malvaceae</taxon>
        <taxon>Helicteroideae</taxon>
        <taxon>Durio</taxon>
    </lineage>
</organism>
<dbReference type="OrthoDB" id="5963193at2759"/>
<keyword evidence="3" id="KW-0804">Transcription</keyword>
<evidence type="ECO:0000256" key="5">
    <source>
        <dbReference type="SAM" id="MobiDB-lite"/>
    </source>
</evidence>
<keyword evidence="2" id="KW-0238">DNA-binding</keyword>